<keyword evidence="3" id="KW-1185">Reference proteome</keyword>
<feature type="non-terminal residue" evidence="2">
    <location>
        <position position="1"/>
    </location>
</feature>
<evidence type="ECO:0000313" key="3">
    <source>
        <dbReference type="Proteomes" id="UP000749646"/>
    </source>
</evidence>
<dbReference type="AlphaFoldDB" id="A0A9P6JG72"/>
<proteinExistence type="predicted"/>
<organism evidence="2 3">
    <name type="scientific">Modicella reniformis</name>
    <dbReference type="NCBI Taxonomy" id="1440133"/>
    <lineage>
        <taxon>Eukaryota</taxon>
        <taxon>Fungi</taxon>
        <taxon>Fungi incertae sedis</taxon>
        <taxon>Mucoromycota</taxon>
        <taxon>Mortierellomycotina</taxon>
        <taxon>Mortierellomycetes</taxon>
        <taxon>Mortierellales</taxon>
        <taxon>Mortierellaceae</taxon>
        <taxon>Modicella</taxon>
    </lineage>
</organism>
<dbReference type="Proteomes" id="UP000749646">
    <property type="component" value="Unassembled WGS sequence"/>
</dbReference>
<feature type="region of interest" description="Disordered" evidence="1">
    <location>
        <begin position="1"/>
        <end position="78"/>
    </location>
</feature>
<reference evidence="2" key="1">
    <citation type="journal article" date="2020" name="Fungal Divers.">
        <title>Resolving the Mortierellaceae phylogeny through synthesis of multi-gene phylogenetics and phylogenomics.</title>
        <authorList>
            <person name="Vandepol N."/>
            <person name="Liber J."/>
            <person name="Desiro A."/>
            <person name="Na H."/>
            <person name="Kennedy M."/>
            <person name="Barry K."/>
            <person name="Grigoriev I.V."/>
            <person name="Miller A.N."/>
            <person name="O'Donnell K."/>
            <person name="Stajich J.E."/>
            <person name="Bonito G."/>
        </authorList>
    </citation>
    <scope>NUCLEOTIDE SEQUENCE</scope>
    <source>
        <strain evidence="2">MES-2147</strain>
    </source>
</reference>
<sequence length="123" mass="13350">SQKHARDPSGEVDEGPAKTPHNASPALIIVPTENIDNPPMIQSGGTLPNPFLDNNTDESDDDELDAAEGDESNGQDFLLPDKVEQEFKFVGDLDGLDLSTGFEGYFAEVKKKVVYIEDTDEAL</sequence>
<name>A0A9P6JG72_9FUNG</name>
<protein>
    <submittedName>
        <fullName evidence="2">Uncharacterized protein</fullName>
    </submittedName>
</protein>
<comment type="caution">
    <text evidence="2">The sequence shown here is derived from an EMBL/GenBank/DDBJ whole genome shotgun (WGS) entry which is preliminary data.</text>
</comment>
<accession>A0A9P6JG72</accession>
<evidence type="ECO:0000313" key="2">
    <source>
        <dbReference type="EMBL" id="KAF9973724.1"/>
    </source>
</evidence>
<feature type="compositionally biased region" description="Acidic residues" evidence="1">
    <location>
        <begin position="55"/>
        <end position="73"/>
    </location>
</feature>
<dbReference type="OrthoDB" id="2447055at2759"/>
<dbReference type="EMBL" id="JAAAHW010004513">
    <property type="protein sequence ID" value="KAF9973724.1"/>
    <property type="molecule type" value="Genomic_DNA"/>
</dbReference>
<gene>
    <name evidence="2" type="ORF">BGZ65_009113</name>
</gene>
<evidence type="ECO:0000256" key="1">
    <source>
        <dbReference type="SAM" id="MobiDB-lite"/>
    </source>
</evidence>